<dbReference type="EMBL" id="LR796744">
    <property type="protein sequence ID" value="CAB4163396.1"/>
    <property type="molecule type" value="Genomic_DNA"/>
</dbReference>
<reference evidence="2" key="1">
    <citation type="submission" date="2020-04" db="EMBL/GenBank/DDBJ databases">
        <authorList>
            <person name="Chiriac C."/>
            <person name="Salcher M."/>
            <person name="Ghai R."/>
            <person name="Kavagutti S V."/>
        </authorList>
    </citation>
    <scope>NUCLEOTIDE SEQUENCE</scope>
</reference>
<dbReference type="Pfam" id="PF03819">
    <property type="entry name" value="MazG"/>
    <property type="match status" value="1"/>
</dbReference>
<keyword evidence="2" id="KW-0378">Hydrolase</keyword>
<accession>A0A6J5P0D3</accession>
<dbReference type="SUPFAM" id="SSF101386">
    <property type="entry name" value="all-alpha NTP pyrophosphatases"/>
    <property type="match status" value="1"/>
</dbReference>
<dbReference type="InterPro" id="IPR004518">
    <property type="entry name" value="MazG-like_dom"/>
</dbReference>
<dbReference type="Gene3D" id="1.10.287.1080">
    <property type="entry name" value="MazG-like"/>
    <property type="match status" value="1"/>
</dbReference>
<name>A0A6J5P0D3_9CAUD</name>
<gene>
    <name evidence="2" type="ORF">UFOVP810_18</name>
</gene>
<feature type="domain" description="NTP pyrophosphohydrolase MazG-like" evidence="1">
    <location>
        <begin position="66"/>
        <end position="130"/>
    </location>
</feature>
<proteinExistence type="predicted"/>
<sequence length="136" mass="15535">MHKDEAVDIAYNADGMSLIELMLAYNKFHDIVENTPNWMPEGGATPETLYGKTHAWQQSLHGSIGLCTEAAELLDAHKKELYGKNKPLRPDNIREECGDVFFYLHLVMKAHGFTLRDILKDNVVKLANRYIDKFEV</sequence>
<organism evidence="2">
    <name type="scientific">uncultured Caudovirales phage</name>
    <dbReference type="NCBI Taxonomy" id="2100421"/>
    <lineage>
        <taxon>Viruses</taxon>
        <taxon>Duplodnaviria</taxon>
        <taxon>Heunggongvirae</taxon>
        <taxon>Uroviricota</taxon>
        <taxon>Caudoviricetes</taxon>
        <taxon>Peduoviridae</taxon>
        <taxon>Maltschvirus</taxon>
        <taxon>Maltschvirus maltsch</taxon>
    </lineage>
</organism>
<evidence type="ECO:0000259" key="1">
    <source>
        <dbReference type="Pfam" id="PF03819"/>
    </source>
</evidence>
<evidence type="ECO:0000313" key="2">
    <source>
        <dbReference type="EMBL" id="CAB4163396.1"/>
    </source>
</evidence>
<dbReference type="GO" id="GO:0016787">
    <property type="term" value="F:hydrolase activity"/>
    <property type="evidence" value="ECO:0007669"/>
    <property type="project" value="UniProtKB-KW"/>
</dbReference>
<protein>
    <submittedName>
        <fullName evidence="2">NTP pyrophosphohydrolase MazG, putative catalytic core</fullName>
    </submittedName>
</protein>